<dbReference type="InParanoid" id="E1ZB10"/>
<evidence type="ECO:0000259" key="1">
    <source>
        <dbReference type="Pfam" id="PF00188"/>
    </source>
</evidence>
<dbReference type="InterPro" id="IPR035940">
    <property type="entry name" value="CAP_sf"/>
</dbReference>
<proteinExistence type="predicted"/>
<sequence length="331" mass="35602">MQGLQQGRPTTASARPVWTAAAASASAAAGVDIASRASVKAFFNQVYLASEGVAPGWHGSVARCMPSSVSAAFKRATRRRINFFRAMAGVPAAVSLDAALSRKAQEAALLMMANEQLSHYPPADWKCYSSGGAEAAGRSNLSLGNKGAAAVASQMRDAGKGNGGAGHRRWLLYPHTRTMGAGDVDYLSEDPFWYDGSNALWVFDESSWSAPRPATRHAFVAWPPPGYVPYQVVWARWSFSYPDADFSRAKVAMKNLRSGKAVRAVVEAQECCMGDSTLVWLVAGRGGEDRASWRQPLPGRDVAIVVTVRGVRVGRATRKFQYTVRIMDPAA</sequence>
<dbReference type="Pfam" id="PF00188">
    <property type="entry name" value="CAP"/>
    <property type="match status" value="1"/>
</dbReference>
<organism evidence="3">
    <name type="scientific">Chlorella variabilis</name>
    <name type="common">Green alga</name>
    <dbReference type="NCBI Taxonomy" id="554065"/>
    <lineage>
        <taxon>Eukaryota</taxon>
        <taxon>Viridiplantae</taxon>
        <taxon>Chlorophyta</taxon>
        <taxon>core chlorophytes</taxon>
        <taxon>Trebouxiophyceae</taxon>
        <taxon>Chlorellales</taxon>
        <taxon>Chlorellaceae</taxon>
        <taxon>Chlorella clade</taxon>
        <taxon>Chlorella</taxon>
    </lineage>
</organism>
<dbReference type="AlphaFoldDB" id="E1ZB10"/>
<evidence type="ECO:0000313" key="2">
    <source>
        <dbReference type="EMBL" id="EFN56944.1"/>
    </source>
</evidence>
<accession>E1ZB10</accession>
<dbReference type="InterPro" id="IPR014044">
    <property type="entry name" value="CAP_dom"/>
</dbReference>
<evidence type="ECO:0000313" key="3">
    <source>
        <dbReference type="Proteomes" id="UP000008141"/>
    </source>
</evidence>
<dbReference type="SUPFAM" id="SSF55797">
    <property type="entry name" value="PR-1-like"/>
    <property type="match status" value="1"/>
</dbReference>
<keyword evidence="3" id="KW-1185">Reference proteome</keyword>
<dbReference type="KEGG" id="cvr:CHLNCDRAFT_143489"/>
<dbReference type="CDD" id="cd05379">
    <property type="entry name" value="CAP_bacterial"/>
    <property type="match status" value="1"/>
</dbReference>
<protein>
    <recommendedName>
        <fullName evidence="1">SCP domain-containing protein</fullName>
    </recommendedName>
</protein>
<gene>
    <name evidence="2" type="ORF">CHLNCDRAFT_143489</name>
</gene>
<dbReference type="GeneID" id="17356480"/>
<dbReference type="EMBL" id="GL433840">
    <property type="protein sequence ID" value="EFN56944.1"/>
    <property type="molecule type" value="Genomic_DNA"/>
</dbReference>
<dbReference type="Gene3D" id="3.40.33.10">
    <property type="entry name" value="CAP"/>
    <property type="match status" value="1"/>
</dbReference>
<dbReference type="Proteomes" id="UP000008141">
    <property type="component" value="Unassembled WGS sequence"/>
</dbReference>
<reference evidence="2 3" key="1">
    <citation type="journal article" date="2010" name="Plant Cell">
        <title>The Chlorella variabilis NC64A genome reveals adaptation to photosymbiosis, coevolution with viruses, and cryptic sex.</title>
        <authorList>
            <person name="Blanc G."/>
            <person name="Duncan G."/>
            <person name="Agarkova I."/>
            <person name="Borodovsky M."/>
            <person name="Gurnon J."/>
            <person name="Kuo A."/>
            <person name="Lindquist E."/>
            <person name="Lucas S."/>
            <person name="Pangilinan J."/>
            <person name="Polle J."/>
            <person name="Salamov A."/>
            <person name="Terry A."/>
            <person name="Yamada T."/>
            <person name="Dunigan D.D."/>
            <person name="Grigoriev I.V."/>
            <person name="Claverie J.M."/>
            <person name="Van Etten J.L."/>
        </authorList>
    </citation>
    <scope>NUCLEOTIDE SEQUENCE [LARGE SCALE GENOMIC DNA]</scope>
    <source>
        <strain evidence="2 3">NC64A</strain>
    </source>
</reference>
<dbReference type="eggNOG" id="ENOG502SCWP">
    <property type="taxonomic scope" value="Eukaryota"/>
</dbReference>
<feature type="domain" description="SCP" evidence="1">
    <location>
        <begin position="79"/>
        <end position="184"/>
    </location>
</feature>
<dbReference type="RefSeq" id="XP_005849046.1">
    <property type="nucleotide sequence ID" value="XM_005848984.1"/>
</dbReference>
<name>E1ZB10_CHLVA</name>
<dbReference type="OrthoDB" id="10640037at2759"/>